<feature type="domain" description="Methionyl-tRNA synthetase anticodon-binding" evidence="9">
    <location>
        <begin position="386"/>
        <end position="529"/>
    </location>
</feature>
<evidence type="ECO:0000256" key="1">
    <source>
        <dbReference type="ARBA" id="ARBA00012838"/>
    </source>
</evidence>
<dbReference type="InterPro" id="IPR009080">
    <property type="entry name" value="tRNAsynth_Ia_anticodon-bd"/>
</dbReference>
<evidence type="ECO:0000256" key="7">
    <source>
        <dbReference type="ARBA" id="ARBA00047364"/>
    </source>
</evidence>
<dbReference type="PRINTS" id="PR01041">
    <property type="entry name" value="TRNASYNTHMET"/>
</dbReference>
<evidence type="ECO:0000259" key="9">
    <source>
        <dbReference type="Pfam" id="PF19303"/>
    </source>
</evidence>
<dbReference type="EMBL" id="CAFBPU010000008">
    <property type="protein sequence ID" value="CAB5025502.1"/>
    <property type="molecule type" value="Genomic_DNA"/>
</dbReference>
<proteinExistence type="inferred from homology"/>
<dbReference type="AlphaFoldDB" id="A0A6J7R9Q0"/>
<dbReference type="NCBIfam" id="TIGR00398">
    <property type="entry name" value="metG"/>
    <property type="match status" value="1"/>
</dbReference>
<dbReference type="GO" id="GO:0005739">
    <property type="term" value="C:mitochondrion"/>
    <property type="evidence" value="ECO:0007669"/>
    <property type="project" value="UniProtKB-ARBA"/>
</dbReference>
<dbReference type="FunFam" id="2.170.220.10:FF:000001">
    <property type="entry name" value="methionine--tRNA ligase, mitochondrial"/>
    <property type="match status" value="1"/>
</dbReference>
<dbReference type="Gene3D" id="2.170.220.10">
    <property type="match status" value="1"/>
</dbReference>
<keyword evidence="6" id="KW-0030">Aminoacyl-tRNA synthetase</keyword>
<evidence type="ECO:0000256" key="6">
    <source>
        <dbReference type="ARBA" id="ARBA00023146"/>
    </source>
</evidence>
<dbReference type="InterPro" id="IPR015413">
    <property type="entry name" value="Methionyl/Leucyl_tRNA_Synth"/>
</dbReference>
<dbReference type="SUPFAM" id="SSF47323">
    <property type="entry name" value="Anticodon-binding domain of a subclass of class I aminoacyl-tRNA synthetases"/>
    <property type="match status" value="1"/>
</dbReference>
<dbReference type="InterPro" id="IPR041872">
    <property type="entry name" value="Anticodon_Met"/>
</dbReference>
<keyword evidence="3" id="KW-0547">Nucleotide-binding</keyword>
<dbReference type="PANTHER" id="PTHR43326">
    <property type="entry name" value="METHIONYL-TRNA SYNTHETASE"/>
    <property type="match status" value="1"/>
</dbReference>
<dbReference type="GO" id="GO:0006431">
    <property type="term" value="P:methionyl-tRNA aminoacylation"/>
    <property type="evidence" value="ECO:0007669"/>
    <property type="project" value="InterPro"/>
</dbReference>
<organism evidence="11">
    <name type="scientific">freshwater metagenome</name>
    <dbReference type="NCBI Taxonomy" id="449393"/>
    <lineage>
        <taxon>unclassified sequences</taxon>
        <taxon>metagenomes</taxon>
        <taxon>ecological metagenomes</taxon>
    </lineage>
</organism>
<dbReference type="NCBIfam" id="NF008900">
    <property type="entry name" value="PRK12267.1"/>
    <property type="match status" value="1"/>
</dbReference>
<dbReference type="CDD" id="cd00814">
    <property type="entry name" value="MetRS_core"/>
    <property type="match status" value="1"/>
</dbReference>
<dbReference type="Pfam" id="PF09334">
    <property type="entry name" value="tRNA-synt_1g"/>
    <property type="match status" value="1"/>
</dbReference>
<dbReference type="InterPro" id="IPR023457">
    <property type="entry name" value="Met-tRNA_synth_2"/>
</dbReference>
<dbReference type="GO" id="GO:0005524">
    <property type="term" value="F:ATP binding"/>
    <property type="evidence" value="ECO:0007669"/>
    <property type="project" value="UniProtKB-KW"/>
</dbReference>
<dbReference type="SUPFAM" id="SSF52374">
    <property type="entry name" value="Nucleotidylyl transferase"/>
    <property type="match status" value="1"/>
</dbReference>
<dbReference type="InterPro" id="IPR014758">
    <property type="entry name" value="Met-tRNA_synth"/>
</dbReference>
<keyword evidence="2" id="KW-0436">Ligase</keyword>
<gene>
    <name evidence="10" type="ORF">UFOPK3752_00021</name>
    <name evidence="11" type="ORF">UFOPK4150_00511</name>
</gene>
<dbReference type="CDD" id="cd07957">
    <property type="entry name" value="Anticodon_Ia_Met"/>
    <property type="match status" value="1"/>
</dbReference>
<dbReference type="HAMAP" id="MF_01228">
    <property type="entry name" value="Met_tRNA_synth_type2"/>
    <property type="match status" value="1"/>
</dbReference>
<dbReference type="EC" id="6.1.1.10" evidence="1"/>
<dbReference type="Gene3D" id="3.40.50.620">
    <property type="entry name" value="HUPs"/>
    <property type="match status" value="1"/>
</dbReference>
<evidence type="ECO:0000256" key="2">
    <source>
        <dbReference type="ARBA" id="ARBA00022598"/>
    </source>
</evidence>
<dbReference type="InterPro" id="IPR014729">
    <property type="entry name" value="Rossmann-like_a/b/a_fold"/>
</dbReference>
<evidence type="ECO:0000256" key="4">
    <source>
        <dbReference type="ARBA" id="ARBA00022840"/>
    </source>
</evidence>
<evidence type="ECO:0000259" key="8">
    <source>
        <dbReference type="Pfam" id="PF09334"/>
    </source>
</evidence>
<evidence type="ECO:0000256" key="5">
    <source>
        <dbReference type="ARBA" id="ARBA00022917"/>
    </source>
</evidence>
<evidence type="ECO:0000256" key="3">
    <source>
        <dbReference type="ARBA" id="ARBA00022741"/>
    </source>
</evidence>
<dbReference type="InterPro" id="IPR033911">
    <property type="entry name" value="MetRS_core"/>
</dbReference>
<dbReference type="EMBL" id="CAFBND010000001">
    <property type="protein sequence ID" value="CAB4924195.1"/>
    <property type="molecule type" value="Genomic_DNA"/>
</dbReference>
<keyword evidence="4" id="KW-0067">ATP-binding</keyword>
<evidence type="ECO:0000313" key="10">
    <source>
        <dbReference type="EMBL" id="CAB4924195.1"/>
    </source>
</evidence>
<protein>
    <recommendedName>
        <fullName evidence="1">methionine--tRNA ligase</fullName>
        <ecNumber evidence="1">6.1.1.10</ecNumber>
    </recommendedName>
</protein>
<sequence>MPESKAFYVTTPIYYVNDAPHIGHAYTTTAGDVLARWHRQRGERVWFLTGTDEHGQKVMRTAEANGMPPQEWADRLVESAWLPVLDTIDASNDDFIRTTQERHTTRVQRFLTDLKDRGEIFEGSYEGPYCVGCEEFKLAGDLLDGEREFNGQKVCPTHGRPVETVSETNWFFRLSAYADRLLAHYEANPLAVQPPSAYNEVVSFLRSGLQDLSISRSTFDWGIPVPWDTAQVVYVWFDALLNYATAVGLDDDPGTPGAEQFAATWPADVHLVGKDILRFHAIIWPAMLMAAELPLPGQVFAHGWLLVGGEKMSKSKLTGIAPSQIVDHFGSDAFRYYFLRAISFGADGSFSWEDMSARYTSELANGLGNLASRAAAMIAKYRDGLLPAPGSYTEPELALQVLLGEVATTADDAMLRLEFSTSIAAMKSFVDAVNLYVTEQAPWVLAKDEANDERLSTVLYTICESLRAMAVLYHAVMPKATESMWEQLGAEAALGTLGSQDVTDVGRWGQLPAGVTITKGMNLFPRLEETAD</sequence>
<keyword evidence="5" id="KW-0648">Protein biosynthesis</keyword>
<dbReference type="Pfam" id="PF19303">
    <property type="entry name" value="Anticodon_3"/>
    <property type="match status" value="1"/>
</dbReference>
<dbReference type="PANTHER" id="PTHR43326:SF1">
    <property type="entry name" value="METHIONINE--TRNA LIGASE, MITOCHONDRIAL"/>
    <property type="match status" value="1"/>
</dbReference>
<dbReference type="GO" id="GO:0004825">
    <property type="term" value="F:methionine-tRNA ligase activity"/>
    <property type="evidence" value="ECO:0007669"/>
    <property type="project" value="UniProtKB-EC"/>
</dbReference>
<comment type="catalytic activity">
    <reaction evidence="7">
        <text>tRNA(Met) + L-methionine + ATP = L-methionyl-tRNA(Met) + AMP + diphosphate</text>
        <dbReference type="Rhea" id="RHEA:13481"/>
        <dbReference type="Rhea" id="RHEA-COMP:9667"/>
        <dbReference type="Rhea" id="RHEA-COMP:9698"/>
        <dbReference type="ChEBI" id="CHEBI:30616"/>
        <dbReference type="ChEBI" id="CHEBI:33019"/>
        <dbReference type="ChEBI" id="CHEBI:57844"/>
        <dbReference type="ChEBI" id="CHEBI:78442"/>
        <dbReference type="ChEBI" id="CHEBI:78530"/>
        <dbReference type="ChEBI" id="CHEBI:456215"/>
        <dbReference type="EC" id="6.1.1.10"/>
    </reaction>
</comment>
<name>A0A6J7R9Q0_9ZZZZ</name>
<feature type="domain" description="Methionyl/Leucyl tRNA synthetase" evidence="8">
    <location>
        <begin position="7"/>
        <end position="374"/>
    </location>
</feature>
<dbReference type="Gene3D" id="1.10.730.10">
    <property type="entry name" value="Isoleucyl-tRNA Synthetase, Domain 1"/>
    <property type="match status" value="1"/>
</dbReference>
<accession>A0A6J7R9Q0</accession>
<evidence type="ECO:0000313" key="11">
    <source>
        <dbReference type="EMBL" id="CAB5025502.1"/>
    </source>
</evidence>
<reference evidence="11" key="1">
    <citation type="submission" date="2020-05" db="EMBL/GenBank/DDBJ databases">
        <authorList>
            <person name="Chiriac C."/>
            <person name="Salcher M."/>
            <person name="Ghai R."/>
            <person name="Kavagutti S V."/>
        </authorList>
    </citation>
    <scope>NUCLEOTIDE SEQUENCE</scope>
</reference>